<sequence>MATNFLDKDGLIHFWAKIKEKFVRKELKTGSEDTYKVLSDNNLTDALVEKINNAGSSSFSGDYSALTGKPSIEGHEVATGNQTAASLGLETPGGAQAKADAAKTAAVAAVKTLGYQTSTQVESAITAKGYATADSVDSKVNAAKAELQGKITEAVSSALTYKGVKATKAELPVEGNKTGDMWHVTADANEYAWDGTKWEPMGGAVDLSGYMKKTDMVALTNGEIDNVTV</sequence>
<dbReference type="OrthoDB" id="3239846at2"/>
<proteinExistence type="predicted"/>
<dbReference type="AlphaFoldDB" id="G1WIX5"/>
<dbReference type="PATRIC" id="fig|742742.3.peg.1259"/>
<dbReference type="STRING" id="742742.HMPREF9452_01288"/>
<protein>
    <submittedName>
        <fullName evidence="1">Uncharacterized protein</fullName>
    </submittedName>
</protein>
<dbReference type="GeneID" id="62759918"/>
<name>G1WIX5_9ACTN</name>
<evidence type="ECO:0000313" key="2">
    <source>
        <dbReference type="Proteomes" id="UP000004830"/>
    </source>
</evidence>
<comment type="caution">
    <text evidence="1">The sequence shown here is derived from an EMBL/GenBank/DDBJ whole genome shotgun (WGS) entry which is preliminary data.</text>
</comment>
<organism evidence="1 2">
    <name type="scientific">Collinsella tanakaei YIT 12063</name>
    <dbReference type="NCBI Taxonomy" id="742742"/>
    <lineage>
        <taxon>Bacteria</taxon>
        <taxon>Bacillati</taxon>
        <taxon>Actinomycetota</taxon>
        <taxon>Coriobacteriia</taxon>
        <taxon>Coriobacteriales</taxon>
        <taxon>Coriobacteriaceae</taxon>
        <taxon>Collinsella</taxon>
    </lineage>
</organism>
<dbReference type="RefSeq" id="WP_009141323.1">
    <property type="nucleotide sequence ID" value="NZ_JH126469.1"/>
</dbReference>
<dbReference type="HOGENOM" id="CLU_1092830_0_0_11"/>
<dbReference type="Proteomes" id="UP000004830">
    <property type="component" value="Unassembled WGS sequence"/>
</dbReference>
<reference evidence="1 2" key="1">
    <citation type="submission" date="2011-06" db="EMBL/GenBank/DDBJ databases">
        <title>The Genome Sequence of Collinsella tanakaei YIT 12063.</title>
        <authorList>
            <consortium name="The Broad Institute Genome Sequencing Platform"/>
            <person name="Earl A."/>
            <person name="Ward D."/>
            <person name="Feldgarden M."/>
            <person name="Gevers D."/>
            <person name="Morotomi M."/>
            <person name="Young S.K."/>
            <person name="Zeng Q."/>
            <person name="Gargeya S."/>
            <person name="Fitzgerald M."/>
            <person name="Haas B."/>
            <person name="Abouelleil A."/>
            <person name="Alvarado L."/>
            <person name="Arachchi H.M."/>
            <person name="Berlin A."/>
            <person name="Brown A."/>
            <person name="Chapman S.B."/>
            <person name="Chen Z."/>
            <person name="Dunbar C."/>
            <person name="Freedman E."/>
            <person name="Gearin G."/>
            <person name="Gellesch M."/>
            <person name="Goldberg J."/>
            <person name="Griggs A."/>
            <person name="Gujja S."/>
            <person name="Heiman D."/>
            <person name="Howarth C."/>
            <person name="Larson L."/>
            <person name="Lui A."/>
            <person name="MacDonald P.J.P."/>
            <person name="Mehta T."/>
            <person name="Montmayeur A."/>
            <person name="Murphy C."/>
            <person name="Neiman D."/>
            <person name="Pearson M."/>
            <person name="Priest M."/>
            <person name="Roberts A."/>
            <person name="Saif S."/>
            <person name="Shea T."/>
            <person name="Shenoy N."/>
            <person name="Sisk P."/>
            <person name="Stolte C."/>
            <person name="Sykes S."/>
            <person name="Wortman J."/>
            <person name="Nusbaum C."/>
            <person name="Birren B."/>
        </authorList>
    </citation>
    <scope>NUCLEOTIDE SEQUENCE [LARGE SCALE GENOMIC DNA]</scope>
    <source>
        <strain evidence="1 2">YIT 12063</strain>
    </source>
</reference>
<keyword evidence="2" id="KW-1185">Reference proteome</keyword>
<accession>G1WIX5</accession>
<dbReference type="EMBL" id="ADLS01000017">
    <property type="protein sequence ID" value="EGX70602.1"/>
    <property type="molecule type" value="Genomic_DNA"/>
</dbReference>
<dbReference type="eggNOG" id="ENOG502ZE67">
    <property type="taxonomic scope" value="Bacteria"/>
</dbReference>
<evidence type="ECO:0000313" key="1">
    <source>
        <dbReference type="EMBL" id="EGX70602.1"/>
    </source>
</evidence>
<gene>
    <name evidence="1" type="ORF">HMPREF9452_01288</name>
</gene>